<dbReference type="EMBL" id="FUKI01000170">
    <property type="protein sequence ID" value="SJM96427.1"/>
    <property type="molecule type" value="Genomic_DNA"/>
</dbReference>
<dbReference type="Proteomes" id="UP000195667">
    <property type="component" value="Unassembled WGS sequence"/>
</dbReference>
<accession>A0A1R4HJM2</accession>
<sequence>MKDKAFVYITLITPNGDRALSDYQAKPDLQRQSTYIYQTINAN</sequence>
<protein>
    <submittedName>
        <fullName evidence="1">Uncharacterized protein</fullName>
    </submittedName>
</protein>
<evidence type="ECO:0000313" key="1">
    <source>
        <dbReference type="EMBL" id="SJM96427.1"/>
    </source>
</evidence>
<reference evidence="2" key="1">
    <citation type="submission" date="2017-02" db="EMBL/GenBank/DDBJ databases">
        <authorList>
            <person name="Daims H."/>
        </authorList>
    </citation>
    <scope>NUCLEOTIDE SEQUENCE [LARGE SCALE GENOMIC DNA]</scope>
</reference>
<gene>
    <name evidence="1" type="ORF">CRENPOLYSF1_90031</name>
</gene>
<dbReference type="AlphaFoldDB" id="A0A1R4HJM2"/>
<organism evidence="1 2">
    <name type="scientific">Crenothrix polyspora</name>
    <dbReference type="NCBI Taxonomy" id="360316"/>
    <lineage>
        <taxon>Bacteria</taxon>
        <taxon>Pseudomonadati</taxon>
        <taxon>Pseudomonadota</taxon>
        <taxon>Gammaproteobacteria</taxon>
        <taxon>Methylococcales</taxon>
        <taxon>Crenotrichaceae</taxon>
        <taxon>Crenothrix</taxon>
    </lineage>
</organism>
<keyword evidence="2" id="KW-1185">Reference proteome</keyword>
<name>A0A1R4HJM2_9GAMM</name>
<evidence type="ECO:0000313" key="2">
    <source>
        <dbReference type="Proteomes" id="UP000195667"/>
    </source>
</evidence>
<proteinExistence type="predicted"/>